<keyword evidence="3" id="KW-0813">Transport</keyword>
<evidence type="ECO:0000256" key="24">
    <source>
        <dbReference type="ARBA" id="ARBA00046376"/>
    </source>
</evidence>
<evidence type="ECO:0000256" key="1">
    <source>
        <dbReference type="ARBA" id="ARBA00004155"/>
    </source>
</evidence>
<evidence type="ECO:0000256" key="7">
    <source>
        <dbReference type="ARBA" id="ARBA00023228"/>
    </source>
</evidence>
<evidence type="ECO:0000256" key="12">
    <source>
        <dbReference type="ARBA" id="ARBA00044891"/>
    </source>
</evidence>
<comment type="catalytic activity">
    <reaction evidence="16">
        <text>L-lysyl-L-lysine(out) = L-lysyl-L-lysine(in)</text>
        <dbReference type="Rhea" id="RHEA:79403"/>
        <dbReference type="ChEBI" id="CHEBI:229956"/>
    </reaction>
</comment>
<evidence type="ECO:0000256" key="19">
    <source>
        <dbReference type="ARBA" id="ARBA00044919"/>
    </source>
</evidence>
<comment type="catalytic activity">
    <reaction evidence="9">
        <text>L-histidyl-glycine(out) = L-histidyl-glycine(in)</text>
        <dbReference type="Rhea" id="RHEA:79395"/>
        <dbReference type="ChEBI" id="CHEBI:229957"/>
    </reaction>
</comment>
<dbReference type="EMBL" id="QUTD01010903">
    <property type="protein sequence ID" value="RHY40599.1"/>
    <property type="molecule type" value="Genomic_DNA"/>
</dbReference>
<feature type="domain" description="Major facilitator superfamily (MFS) profile" evidence="28">
    <location>
        <begin position="1"/>
        <end position="412"/>
    </location>
</feature>
<evidence type="ECO:0000256" key="5">
    <source>
        <dbReference type="ARBA" id="ARBA00022989"/>
    </source>
</evidence>
<comment type="catalytic activity">
    <reaction evidence="15">
        <text>L-arginyl-L-alpha-amino acid(out) = L-arginyl-L-alpha-amino acid(in)</text>
        <dbReference type="Rhea" id="RHEA:79371"/>
        <dbReference type="ChEBI" id="CHEBI:84315"/>
    </reaction>
</comment>
<keyword evidence="6 26" id="KW-0472">Membrane</keyword>
<evidence type="ECO:0000256" key="3">
    <source>
        <dbReference type="ARBA" id="ARBA00022448"/>
    </source>
</evidence>
<evidence type="ECO:0000256" key="18">
    <source>
        <dbReference type="ARBA" id="ARBA00044912"/>
    </source>
</evidence>
<feature type="compositionally biased region" description="Polar residues" evidence="25">
    <location>
        <begin position="603"/>
        <end position="614"/>
    </location>
</feature>
<dbReference type="Gene3D" id="1.20.1250.20">
    <property type="entry name" value="MFS general substrate transporter like domains"/>
    <property type="match status" value="2"/>
</dbReference>
<feature type="transmembrane region" description="Helical" evidence="26">
    <location>
        <begin position="232"/>
        <end position="252"/>
    </location>
</feature>
<evidence type="ECO:0000256" key="13">
    <source>
        <dbReference type="ARBA" id="ARBA00044893"/>
    </source>
</evidence>
<evidence type="ECO:0000256" key="11">
    <source>
        <dbReference type="ARBA" id="ARBA00044884"/>
    </source>
</evidence>
<comment type="subcellular location">
    <subcellularLocation>
        <location evidence="1">Lysosome membrane</location>
        <topology evidence="1">Multi-pass membrane protein</topology>
    </subcellularLocation>
</comment>
<evidence type="ECO:0000256" key="20">
    <source>
        <dbReference type="ARBA" id="ARBA00044924"/>
    </source>
</evidence>
<dbReference type="VEuPathDB" id="FungiDB:H257_04597"/>
<name>A0A397CDJ4_APHAT</name>
<dbReference type="SUPFAM" id="SSF103473">
    <property type="entry name" value="MFS general substrate transporter"/>
    <property type="match status" value="1"/>
</dbReference>
<comment type="catalytic activity">
    <reaction evidence="20">
        <text>L-lysyl-glycine(out) = L-lysyl-glycine(in)</text>
        <dbReference type="Rhea" id="RHEA:79407"/>
        <dbReference type="ChEBI" id="CHEBI:191202"/>
    </reaction>
</comment>
<dbReference type="PANTHER" id="PTHR23512">
    <property type="entry name" value="MAJOR FACILITATOR SUPERFAMILY DOMAIN-CONTAINING PROTEIN 1"/>
    <property type="match status" value="1"/>
</dbReference>
<evidence type="ECO:0000256" key="10">
    <source>
        <dbReference type="ARBA" id="ARBA00044881"/>
    </source>
</evidence>
<feature type="transmembrane region" description="Helical" evidence="26">
    <location>
        <begin position="355"/>
        <end position="378"/>
    </location>
</feature>
<keyword evidence="4 26" id="KW-0812">Transmembrane</keyword>
<feature type="transmembrane region" description="Helical" evidence="26">
    <location>
        <begin position="54"/>
        <end position="73"/>
    </location>
</feature>
<comment type="catalytic activity">
    <reaction evidence="18">
        <text>L-histidyl-L-alpha-amino acid(out) = L-histidyl-L-alpha-amino acid(in)</text>
        <dbReference type="Rhea" id="RHEA:79379"/>
        <dbReference type="ChEBI" id="CHEBI:229964"/>
    </reaction>
</comment>
<evidence type="ECO:0000256" key="17">
    <source>
        <dbReference type="ARBA" id="ARBA00044903"/>
    </source>
</evidence>
<reference evidence="29 30" key="1">
    <citation type="submission" date="2018-08" db="EMBL/GenBank/DDBJ databases">
        <title>Aphanomyces genome sequencing and annotation.</title>
        <authorList>
            <person name="Minardi D."/>
            <person name="Oidtmann B."/>
            <person name="Van Der Giezen M."/>
            <person name="Studholme D.J."/>
        </authorList>
    </citation>
    <scope>NUCLEOTIDE SEQUENCE [LARGE SCALE GENOMIC DNA]</scope>
    <source>
        <strain evidence="29 30">D2</strain>
    </source>
</reference>
<dbReference type="VEuPathDB" id="FungiDB:H257_04596"/>
<feature type="transmembrane region" description="Helical" evidence="26">
    <location>
        <begin position="23"/>
        <end position="42"/>
    </location>
</feature>
<accession>A0A397CDJ4</accession>
<evidence type="ECO:0000256" key="26">
    <source>
        <dbReference type="SAM" id="Phobius"/>
    </source>
</evidence>
<feature type="transmembrane region" description="Helical" evidence="26">
    <location>
        <begin position="390"/>
        <end position="409"/>
    </location>
</feature>
<comment type="function">
    <text evidence="23">Lysosomal dipeptide uniporter that selectively exports lysine, arginine or histidine-containing dipeptides with a net positive charge from the lysosome lumen into the cytosol. Could play a role in a specific type of protein O-glycosylation indirectly regulating macrophages migration and tissue invasion. Also essential for liver homeostasis.</text>
</comment>
<dbReference type="InterPro" id="IPR020846">
    <property type="entry name" value="MFS_dom"/>
</dbReference>
<evidence type="ECO:0000256" key="8">
    <source>
        <dbReference type="ARBA" id="ARBA00044876"/>
    </source>
</evidence>
<evidence type="ECO:0000256" key="23">
    <source>
        <dbReference type="ARBA" id="ARBA00045709"/>
    </source>
</evidence>
<feature type="transmembrane region" description="Helical" evidence="26">
    <location>
        <begin position="85"/>
        <end position="106"/>
    </location>
</feature>
<dbReference type="Proteomes" id="UP000266643">
    <property type="component" value="Unassembled WGS sequence"/>
</dbReference>
<feature type="region of interest" description="Disordered" evidence="25">
    <location>
        <begin position="624"/>
        <end position="675"/>
    </location>
</feature>
<sequence>MNQMGALQQFMLDDKAFPITNTMYGALNSAVSVPNMIIPFFGGHMIDSRGHYTIMFFLVLMFIGHSVVTFGMHQQTFWVALLGRVVYGLGGGSVIVGARAMVAYWFDASEITFAVGVMVAFTSMSKILAKSTVAPVAIYFGSYTYGLLYGLAVCVLSCVVAVVAVRYVLRLKQVKRTFKHADNQPPLDPALSWLNAYLVAPGKRFRATAIATSSSTSSQHMPSLASLRDFPVMFWVLVVMHVVYVNVFHLFLNISSSYLYQVHGFSVVESGIVSSLSHVLVLFAPVAGLVIDRTGGRVIVIVASAALGVVTYALLLFTSTSPVVALLLVSVCLCATPTVLMACVPLTIPKSRFGLAFGIAEVVDALGSFSGNLLVGYIRDATGSYTPVMYLFFALAWVLLGLCILLAVLDTRHGNVLSGKKDDVTRDHIVTVADDDDVVVDISRNLYETSSSDDDDVNRASKKAVTEASIENSSKSSYLLRKRKKATTYKQYDDEPDLFSQQLQMYASLGRNEGQQAATAKAKTDAEFMALLSAYISGTEPKDYRMYLSTPLVPQQRHASSSVDSSQRHVTSPTLTPSDSPQILHPRIISRVVNAFDLPTTPPHSNNNASSQRQYRIDVPATTYTDARSQRSGSSSVLHSPPATAPEDDLDFDQRSSLGSADDNNDTPPHGVKWNSESGFDVVFQQQSMGMKLGYDAIKKCAVVKECFDGTESKKYKQITNGVAVLSVNGQSLSGIGLSKIMSRLRVAQRPAVIRFETADGGSSFP</sequence>
<dbReference type="PROSITE" id="PS50850">
    <property type="entry name" value="MFS"/>
    <property type="match status" value="1"/>
</dbReference>
<feature type="region of interest" description="Disordered" evidence="25">
    <location>
        <begin position="597"/>
        <end position="616"/>
    </location>
</feature>
<dbReference type="PANTHER" id="PTHR23512:SF3">
    <property type="entry name" value="MAJOR FACILITATOR SUPERFAMILY DOMAIN-CONTAINING PROTEIN 1"/>
    <property type="match status" value="1"/>
</dbReference>
<evidence type="ECO:0000313" key="30">
    <source>
        <dbReference type="Proteomes" id="UP000266643"/>
    </source>
</evidence>
<feature type="region of interest" description="Disordered" evidence="25">
    <location>
        <begin position="555"/>
        <end position="584"/>
    </location>
</feature>
<dbReference type="InterPro" id="IPR001478">
    <property type="entry name" value="PDZ"/>
</dbReference>
<comment type="catalytic activity">
    <reaction evidence="10">
        <text>L-alpha-aminoacyl-L-arginine(out) = L-alpha-aminoacyl-L-arginine(in)</text>
        <dbReference type="Rhea" id="RHEA:79367"/>
        <dbReference type="ChEBI" id="CHEBI:229968"/>
    </reaction>
</comment>
<evidence type="ECO:0000256" key="21">
    <source>
        <dbReference type="ARBA" id="ARBA00044985"/>
    </source>
</evidence>
<feature type="transmembrane region" description="Helical" evidence="26">
    <location>
        <begin position="323"/>
        <end position="348"/>
    </location>
</feature>
<feature type="domain" description="PDZ" evidence="27">
    <location>
        <begin position="681"/>
        <end position="760"/>
    </location>
</feature>
<keyword evidence="7" id="KW-0458">Lysosome</keyword>
<feature type="compositionally biased region" description="Polar residues" evidence="25">
    <location>
        <begin position="557"/>
        <end position="581"/>
    </location>
</feature>
<dbReference type="InterPro" id="IPR036259">
    <property type="entry name" value="MFS_trans_sf"/>
</dbReference>
<feature type="transmembrane region" description="Helical" evidence="26">
    <location>
        <begin position="298"/>
        <end position="317"/>
    </location>
</feature>
<keyword evidence="5 26" id="KW-1133">Transmembrane helix</keyword>
<evidence type="ECO:0000256" key="25">
    <source>
        <dbReference type="SAM" id="MobiDB-lite"/>
    </source>
</evidence>
<evidence type="ECO:0000256" key="4">
    <source>
        <dbReference type="ARBA" id="ARBA00022692"/>
    </source>
</evidence>
<dbReference type="InterPro" id="IPR052187">
    <property type="entry name" value="MFSD1"/>
</dbReference>
<evidence type="ECO:0000256" key="15">
    <source>
        <dbReference type="ARBA" id="ARBA00044899"/>
    </source>
</evidence>
<comment type="catalytic activity">
    <reaction evidence="17">
        <text>L-arginyl-glycine(out) = L-arginyl-glycine(in)</text>
        <dbReference type="Rhea" id="RHEA:79391"/>
        <dbReference type="ChEBI" id="CHEBI:229955"/>
    </reaction>
</comment>
<organism evidence="29 30">
    <name type="scientific">Aphanomyces astaci</name>
    <name type="common">Crayfish plague agent</name>
    <dbReference type="NCBI Taxonomy" id="112090"/>
    <lineage>
        <taxon>Eukaryota</taxon>
        <taxon>Sar</taxon>
        <taxon>Stramenopiles</taxon>
        <taxon>Oomycota</taxon>
        <taxon>Saprolegniomycetes</taxon>
        <taxon>Saprolegniales</taxon>
        <taxon>Verrucalvaceae</taxon>
        <taxon>Aphanomyces</taxon>
    </lineage>
</organism>
<proteinExistence type="inferred from homology"/>
<dbReference type="Pfam" id="PF07690">
    <property type="entry name" value="MFS_1"/>
    <property type="match status" value="1"/>
</dbReference>
<comment type="similarity">
    <text evidence="2">Belongs to the major facilitator superfamily.</text>
</comment>
<comment type="subunit">
    <text evidence="24">Homodimer. Interacts with lysosomal protein GLMP (via lumenal domain); the interaction starts while both proteins are still in the endoplasmic reticulum and is required for stabilization of MFSD1 in lysosomes but has no direct effect on its targeting to lysosomes or transporter activity.</text>
</comment>
<feature type="transmembrane region" description="Helical" evidence="26">
    <location>
        <begin position="272"/>
        <end position="291"/>
    </location>
</feature>
<comment type="catalytic activity">
    <reaction evidence="12">
        <text>L-lysyl-L-alpha-amino acid(out) = L-lysyl-L-alpha-amino acid(in)</text>
        <dbReference type="Rhea" id="RHEA:79387"/>
        <dbReference type="ChEBI" id="CHEBI:229965"/>
    </reaction>
</comment>
<evidence type="ECO:0000259" key="28">
    <source>
        <dbReference type="PROSITE" id="PS50850"/>
    </source>
</evidence>
<dbReference type="GO" id="GO:0005765">
    <property type="term" value="C:lysosomal membrane"/>
    <property type="evidence" value="ECO:0007669"/>
    <property type="project" value="UniProtKB-SubCell"/>
</dbReference>
<evidence type="ECO:0000256" key="2">
    <source>
        <dbReference type="ARBA" id="ARBA00008335"/>
    </source>
</evidence>
<comment type="caution">
    <text evidence="29">The sequence shown here is derived from an EMBL/GenBank/DDBJ whole genome shotgun (WGS) entry which is preliminary data.</text>
</comment>
<feature type="transmembrane region" description="Helical" evidence="26">
    <location>
        <begin position="146"/>
        <end position="169"/>
    </location>
</feature>
<evidence type="ECO:0000256" key="9">
    <source>
        <dbReference type="ARBA" id="ARBA00044878"/>
    </source>
</evidence>
<comment type="catalytic activity">
    <reaction evidence="14">
        <text>L-aspartyl-L-lysine(out) = L-aspartyl-L-lysine(in)</text>
        <dbReference type="Rhea" id="RHEA:79411"/>
        <dbReference type="ChEBI" id="CHEBI:229953"/>
    </reaction>
</comment>
<feature type="compositionally biased region" description="Polar residues" evidence="25">
    <location>
        <begin position="624"/>
        <end position="638"/>
    </location>
</feature>
<evidence type="ECO:0000256" key="6">
    <source>
        <dbReference type="ARBA" id="ARBA00023136"/>
    </source>
</evidence>
<evidence type="ECO:0000313" key="29">
    <source>
        <dbReference type="EMBL" id="RHY40599.1"/>
    </source>
</evidence>
<comment type="catalytic activity">
    <reaction evidence="11">
        <text>L-alpha-aminoacyl-L-histidine(out) = L-alpha-aminoacyl-L-histidine(in)</text>
        <dbReference type="Rhea" id="RHEA:79375"/>
        <dbReference type="ChEBI" id="CHEBI:229967"/>
    </reaction>
</comment>
<dbReference type="AlphaFoldDB" id="A0A397CDJ4"/>
<protein>
    <recommendedName>
        <fullName evidence="21">Lysosomal dipeptide transporter MFSD1</fullName>
    </recommendedName>
    <alternativeName>
        <fullName evidence="22">Major facilitator superfamily domain-containing protein 1</fullName>
    </alternativeName>
</protein>
<evidence type="ECO:0000256" key="22">
    <source>
        <dbReference type="ARBA" id="ARBA00045018"/>
    </source>
</evidence>
<gene>
    <name evidence="29" type="ORF">DYB30_000341</name>
</gene>
<evidence type="ECO:0000256" key="16">
    <source>
        <dbReference type="ARBA" id="ARBA00044900"/>
    </source>
</evidence>
<dbReference type="InterPro" id="IPR011701">
    <property type="entry name" value="MFS"/>
</dbReference>
<evidence type="ECO:0000256" key="14">
    <source>
        <dbReference type="ARBA" id="ARBA00044898"/>
    </source>
</evidence>
<comment type="catalytic activity">
    <reaction evidence="8">
        <text>L-lysyl-L-alanine(out) = L-lysyl-L-alanine(in)</text>
        <dbReference type="Rhea" id="RHEA:79399"/>
        <dbReference type="ChEBI" id="CHEBI:229954"/>
    </reaction>
</comment>
<dbReference type="PROSITE" id="PS50106">
    <property type="entry name" value="PDZ"/>
    <property type="match status" value="1"/>
</dbReference>
<comment type="catalytic activity">
    <reaction evidence="13">
        <text>L-alpha-aminoacyl-L-lysine(out) = L-alpha-aminoacyl-L-lysine(in)</text>
        <dbReference type="Rhea" id="RHEA:79383"/>
        <dbReference type="ChEBI" id="CHEBI:229966"/>
    </reaction>
</comment>
<comment type="catalytic activity">
    <reaction evidence="19">
        <text>L-alanyl-L-lysine(out) = L-alanyl-L-lysine(in)</text>
        <dbReference type="Rhea" id="RHEA:79415"/>
        <dbReference type="ChEBI" id="CHEBI:192470"/>
    </reaction>
</comment>
<evidence type="ECO:0000259" key="27">
    <source>
        <dbReference type="PROSITE" id="PS50106"/>
    </source>
</evidence>
<dbReference type="GO" id="GO:0022857">
    <property type="term" value="F:transmembrane transporter activity"/>
    <property type="evidence" value="ECO:0007669"/>
    <property type="project" value="InterPro"/>
</dbReference>